<feature type="transmembrane region" description="Helical" evidence="1">
    <location>
        <begin position="69"/>
        <end position="87"/>
    </location>
</feature>
<dbReference type="RefSeq" id="WP_068961427.1">
    <property type="nucleotide sequence ID" value="NZ_CAJTAP010000001.1"/>
</dbReference>
<dbReference type="InterPro" id="IPR037185">
    <property type="entry name" value="EmrE-like"/>
</dbReference>
<dbReference type="EMBL" id="CP015402">
    <property type="protein sequence ID" value="ANU64141.1"/>
    <property type="molecule type" value="Genomic_DNA"/>
</dbReference>
<evidence type="ECO:0000313" key="3">
    <source>
        <dbReference type="EMBL" id="ANU64141.1"/>
    </source>
</evidence>
<dbReference type="STRING" id="1796646.A4V02_10765"/>
<feature type="transmembrane region" description="Helical" evidence="1">
    <location>
        <begin position="152"/>
        <end position="169"/>
    </location>
</feature>
<accession>A0A1Z2XH60</accession>
<gene>
    <name evidence="3" type="ORF">A4V02_10765</name>
</gene>
<feature type="transmembrane region" description="Helical" evidence="1">
    <location>
        <begin position="244"/>
        <end position="265"/>
    </location>
</feature>
<keyword evidence="1" id="KW-0812">Transmembrane</keyword>
<feature type="transmembrane region" description="Helical" evidence="1">
    <location>
        <begin position="277"/>
        <end position="294"/>
    </location>
</feature>
<dbReference type="OrthoDB" id="1003630at2"/>
<evidence type="ECO:0000259" key="2">
    <source>
        <dbReference type="Pfam" id="PF00892"/>
    </source>
</evidence>
<dbReference type="SUPFAM" id="SSF103481">
    <property type="entry name" value="Multidrug resistance efflux transporter EmrE"/>
    <property type="match status" value="1"/>
</dbReference>
<keyword evidence="1" id="KW-1133">Transmembrane helix</keyword>
<dbReference type="PANTHER" id="PTHR22911">
    <property type="entry name" value="ACYL-MALONYL CONDENSING ENZYME-RELATED"/>
    <property type="match status" value="1"/>
</dbReference>
<name>A0A1B1SBF5_9BACT</name>
<feature type="transmembrane region" description="Helical" evidence="1">
    <location>
        <begin position="217"/>
        <end position="238"/>
    </location>
</feature>
<proteinExistence type="predicted"/>
<keyword evidence="1" id="KW-0472">Membrane</keyword>
<evidence type="ECO:0000256" key="1">
    <source>
        <dbReference type="SAM" id="Phobius"/>
    </source>
</evidence>
<dbReference type="GO" id="GO:0016020">
    <property type="term" value="C:membrane"/>
    <property type="evidence" value="ECO:0007669"/>
    <property type="project" value="InterPro"/>
</dbReference>
<sequence length="295" mass="32427">MWILLAVASALCLGFYDVFKKLSVAGNNVLVVLFLNTLFSSLLMAPVIIVGLADGYIGLGGTLTGHFRIMVKALIVLSSWLLGYFSIKHLPLTVAGPVNASRPVMVLVGAILIYGERLNAWQWGGVALGFFSLFFISRIGMKEGRGTGEGRWVLMAVGAAFMGAVSALYDKWLLGRYEPLEVQAWYSFYQFVIMGITIALILRGHRMRGEAVTPFRWRWTILFISLFLTAADIAYFYALSLPGAMIAVVSMIRRGSVVVSFFYGVIALRERHVRAKLIDLCVLIAGLALLVIGSM</sequence>
<feature type="transmembrane region" description="Helical" evidence="1">
    <location>
        <begin position="120"/>
        <end position="140"/>
    </location>
</feature>
<feature type="transmembrane region" description="Helical" evidence="1">
    <location>
        <begin position="30"/>
        <end position="57"/>
    </location>
</feature>
<dbReference type="PANTHER" id="PTHR22911:SF137">
    <property type="entry name" value="SOLUTE CARRIER FAMILY 35 MEMBER G2-RELATED"/>
    <property type="match status" value="1"/>
</dbReference>
<dbReference type="AlphaFoldDB" id="A0A1B1SBF5"/>
<organism evidence="3 4">
    <name type="scientific">Muribaculum intestinale</name>
    <dbReference type="NCBI Taxonomy" id="1796646"/>
    <lineage>
        <taxon>Bacteria</taxon>
        <taxon>Pseudomonadati</taxon>
        <taxon>Bacteroidota</taxon>
        <taxon>Bacteroidia</taxon>
        <taxon>Bacteroidales</taxon>
        <taxon>Muribaculaceae</taxon>
        <taxon>Muribaculum</taxon>
    </lineage>
</organism>
<dbReference type="InterPro" id="IPR000620">
    <property type="entry name" value="EamA_dom"/>
</dbReference>
<dbReference type="GeneID" id="65537352"/>
<dbReference type="Pfam" id="PF00892">
    <property type="entry name" value="EamA"/>
    <property type="match status" value="2"/>
</dbReference>
<dbReference type="Proteomes" id="UP000186351">
    <property type="component" value="Chromosome"/>
</dbReference>
<keyword evidence="4" id="KW-1185">Reference proteome</keyword>
<reference evidence="4" key="1">
    <citation type="submission" date="2016-04" db="EMBL/GenBank/DDBJ databases">
        <title>Complete Genome Sequences of Twelve Strains of a Stable Defined Moderately Diverse Mouse Microbiota 2 (sDMDMm2).</title>
        <authorList>
            <person name="Uchimura Y."/>
            <person name="Wyss M."/>
            <person name="Brugiroux S."/>
            <person name="Limenitakis J.P."/>
            <person name="Stecher B."/>
            <person name="McCoy K.D."/>
            <person name="Macpherson A.J."/>
        </authorList>
    </citation>
    <scope>NUCLEOTIDE SEQUENCE [LARGE SCALE GENOMIC DNA]</scope>
    <source>
        <strain evidence="4">YL27</strain>
    </source>
</reference>
<accession>A0A1B1SBF5</accession>
<protein>
    <submittedName>
        <fullName evidence="3">EamA family transporter</fullName>
    </submittedName>
</protein>
<feature type="transmembrane region" description="Helical" evidence="1">
    <location>
        <begin position="184"/>
        <end position="205"/>
    </location>
</feature>
<feature type="domain" description="EamA" evidence="2">
    <location>
        <begin position="1"/>
        <end position="137"/>
    </location>
</feature>
<dbReference type="KEGG" id="pary:A4V02_10765"/>
<feature type="domain" description="EamA" evidence="2">
    <location>
        <begin position="151"/>
        <end position="291"/>
    </location>
</feature>
<evidence type="ECO:0000313" key="4">
    <source>
        <dbReference type="Proteomes" id="UP000186351"/>
    </source>
</evidence>